<evidence type="ECO:0000256" key="2">
    <source>
        <dbReference type="SAM" id="SignalP"/>
    </source>
</evidence>
<proteinExistence type="predicted"/>
<dbReference type="Proteomes" id="UP001153069">
    <property type="component" value="Unassembled WGS sequence"/>
</dbReference>
<evidence type="ECO:0000313" key="4">
    <source>
        <dbReference type="Proteomes" id="UP001153069"/>
    </source>
</evidence>
<comment type="caution">
    <text evidence="3">The sequence shown here is derived from an EMBL/GenBank/DDBJ whole genome shotgun (WGS) entry which is preliminary data.</text>
</comment>
<reference evidence="3" key="1">
    <citation type="submission" date="2020-06" db="EMBL/GenBank/DDBJ databases">
        <authorList>
            <consortium name="Plant Systems Biology data submission"/>
        </authorList>
    </citation>
    <scope>NUCLEOTIDE SEQUENCE</scope>
    <source>
        <strain evidence="3">D6</strain>
    </source>
</reference>
<keyword evidence="2" id="KW-0732">Signal</keyword>
<feature type="signal peptide" evidence="2">
    <location>
        <begin position="1"/>
        <end position="24"/>
    </location>
</feature>
<accession>A0A9N8ESM9</accession>
<feature type="coiled-coil region" evidence="1">
    <location>
        <begin position="157"/>
        <end position="255"/>
    </location>
</feature>
<organism evidence="3 4">
    <name type="scientific">Seminavis robusta</name>
    <dbReference type="NCBI Taxonomy" id="568900"/>
    <lineage>
        <taxon>Eukaryota</taxon>
        <taxon>Sar</taxon>
        <taxon>Stramenopiles</taxon>
        <taxon>Ochrophyta</taxon>
        <taxon>Bacillariophyta</taxon>
        <taxon>Bacillariophyceae</taxon>
        <taxon>Bacillariophycidae</taxon>
        <taxon>Naviculales</taxon>
        <taxon>Naviculaceae</taxon>
        <taxon>Seminavis</taxon>
    </lineage>
</organism>
<feature type="chain" id="PRO_5040150098" evidence="2">
    <location>
        <begin position="25"/>
        <end position="305"/>
    </location>
</feature>
<gene>
    <name evidence="3" type="ORF">SEMRO_1988_G309620.1</name>
</gene>
<keyword evidence="4" id="KW-1185">Reference proteome</keyword>
<dbReference type="EMBL" id="CAICTM010001986">
    <property type="protein sequence ID" value="CAB9527392.1"/>
    <property type="molecule type" value="Genomic_DNA"/>
</dbReference>
<evidence type="ECO:0000256" key="1">
    <source>
        <dbReference type="SAM" id="Coils"/>
    </source>
</evidence>
<protein>
    <submittedName>
        <fullName evidence="3">Uncharacterized protein</fullName>
    </submittedName>
</protein>
<keyword evidence="1" id="KW-0175">Coiled coil</keyword>
<dbReference type="AlphaFoldDB" id="A0A9N8ESM9"/>
<name>A0A9N8ESM9_9STRA</name>
<evidence type="ECO:0000313" key="3">
    <source>
        <dbReference type="EMBL" id="CAB9527392.1"/>
    </source>
</evidence>
<sequence length="305" mass="35633">MMFRSFSIVAAAILLSNSMEDVSAFTPTRGSRLSSSSSLFLADTAAAVLEKEVVSPLEEEEEETTTTATKKSENQITHLQKKLRYWKQEQKKKETEYKSYQLQKTVEHHTKPIYRREGKIDHYSMRPVYDQQTERIQTEVWSIKEQIKVTQAMLHEERRVESVKKEVDDEIQSLKAQQEELRQQAALQLQSMQEESTARLTEKEQQIAAVKKDIQQLSQVLNDNRNELQNKEICLDSLEKELHQKEAILHHLSRERASIRALVKQSWRVLKNRFKKHILHKELELEQQEQPETEQVLVAAGEANN</sequence>